<evidence type="ECO:0000313" key="1">
    <source>
        <dbReference type="EMBL" id="KAJ4440800.1"/>
    </source>
</evidence>
<name>A0ABQ8T2U7_PERAM</name>
<keyword evidence="2" id="KW-1185">Reference proteome</keyword>
<sequence length="150" mass="17012">MQKYLVRGHTQMVRGCVHSTIERGKKNRDLYSPARYVQMIKEAQCGKQGQNKVKCLCHDFFKDCSEIQYYKSIRPGNKVDEPCVTDISALKYTPNVGILYKSNFDNDSKLLPTLPNTIIGSEKQLYGGPFPISTKNTSTCVFKASYSQKL</sequence>
<comment type="caution">
    <text evidence="1">The sequence shown here is derived from an EMBL/GenBank/DDBJ whole genome shotgun (WGS) entry which is preliminary data.</text>
</comment>
<gene>
    <name evidence="1" type="ORF">ANN_10646</name>
</gene>
<dbReference type="Proteomes" id="UP001148838">
    <property type="component" value="Unassembled WGS sequence"/>
</dbReference>
<proteinExistence type="predicted"/>
<evidence type="ECO:0000313" key="2">
    <source>
        <dbReference type="Proteomes" id="UP001148838"/>
    </source>
</evidence>
<organism evidence="1 2">
    <name type="scientific">Periplaneta americana</name>
    <name type="common">American cockroach</name>
    <name type="synonym">Blatta americana</name>
    <dbReference type="NCBI Taxonomy" id="6978"/>
    <lineage>
        <taxon>Eukaryota</taxon>
        <taxon>Metazoa</taxon>
        <taxon>Ecdysozoa</taxon>
        <taxon>Arthropoda</taxon>
        <taxon>Hexapoda</taxon>
        <taxon>Insecta</taxon>
        <taxon>Pterygota</taxon>
        <taxon>Neoptera</taxon>
        <taxon>Polyneoptera</taxon>
        <taxon>Dictyoptera</taxon>
        <taxon>Blattodea</taxon>
        <taxon>Blattoidea</taxon>
        <taxon>Blattidae</taxon>
        <taxon>Blattinae</taxon>
        <taxon>Periplaneta</taxon>
    </lineage>
</organism>
<accession>A0ABQ8T2U7</accession>
<dbReference type="EMBL" id="JAJSOF020000015">
    <property type="protein sequence ID" value="KAJ4440800.1"/>
    <property type="molecule type" value="Genomic_DNA"/>
</dbReference>
<reference evidence="1 2" key="1">
    <citation type="journal article" date="2022" name="Allergy">
        <title>Genome assembly and annotation of Periplaneta americana reveal a comprehensive cockroach allergen profile.</title>
        <authorList>
            <person name="Wang L."/>
            <person name="Xiong Q."/>
            <person name="Saelim N."/>
            <person name="Wang L."/>
            <person name="Nong W."/>
            <person name="Wan A.T."/>
            <person name="Shi M."/>
            <person name="Liu X."/>
            <person name="Cao Q."/>
            <person name="Hui J.H.L."/>
            <person name="Sookrung N."/>
            <person name="Leung T.F."/>
            <person name="Tungtrongchitr A."/>
            <person name="Tsui S.K.W."/>
        </authorList>
    </citation>
    <scope>NUCLEOTIDE SEQUENCE [LARGE SCALE GENOMIC DNA]</scope>
    <source>
        <strain evidence="1">PWHHKU_190912</strain>
    </source>
</reference>
<protein>
    <submittedName>
        <fullName evidence="1">Uncharacterized protein</fullName>
    </submittedName>
</protein>